<dbReference type="InterPro" id="IPR006656">
    <property type="entry name" value="Mopterin_OxRdtase"/>
</dbReference>
<evidence type="ECO:0000313" key="10">
    <source>
        <dbReference type="EMBL" id="KSW12485.1"/>
    </source>
</evidence>
<dbReference type="PROSITE" id="PS51318">
    <property type="entry name" value="TAT"/>
    <property type="match status" value="1"/>
</dbReference>
<dbReference type="PANTHER" id="PTHR43742">
    <property type="entry name" value="TRIMETHYLAMINE-N-OXIDE REDUCTASE"/>
    <property type="match status" value="1"/>
</dbReference>
<dbReference type="GO" id="GO:0043546">
    <property type="term" value="F:molybdopterin cofactor binding"/>
    <property type="evidence" value="ECO:0007669"/>
    <property type="project" value="InterPro"/>
</dbReference>
<keyword evidence="8" id="KW-0411">Iron-sulfur</keyword>
<evidence type="ECO:0000256" key="4">
    <source>
        <dbReference type="ARBA" id="ARBA00022723"/>
    </source>
</evidence>
<dbReference type="SUPFAM" id="SSF53706">
    <property type="entry name" value="Formate dehydrogenase/DMSO reductase, domains 1-3"/>
    <property type="match status" value="1"/>
</dbReference>
<evidence type="ECO:0000256" key="8">
    <source>
        <dbReference type="ARBA" id="ARBA00023014"/>
    </source>
</evidence>
<keyword evidence="11" id="KW-1185">Reference proteome</keyword>
<dbReference type="InterPro" id="IPR050612">
    <property type="entry name" value="Prok_Mopterin_Oxidored"/>
</dbReference>
<name>A0A0V8RWR3_PYROC</name>
<keyword evidence="7" id="KW-0408">Iron</keyword>
<dbReference type="InterPro" id="IPR006311">
    <property type="entry name" value="TAT_signal"/>
</dbReference>
<comment type="caution">
    <text evidence="10">The sequence shown here is derived from an EMBL/GenBank/DDBJ whole genome shotgun (WGS) entry which is preliminary data.</text>
</comment>
<protein>
    <recommendedName>
        <fullName evidence="9">4Fe-4S Mo/W bis-MGD-type domain-containing protein</fullName>
    </recommendedName>
</protein>
<dbReference type="Pfam" id="PF01568">
    <property type="entry name" value="Molydop_binding"/>
    <property type="match status" value="1"/>
</dbReference>
<sequence>MAYVSKLSRREFLKAAGATGVALAAAEALKLGVGRRGSGPGLMLEAGSGDAELVPNVCRMCTAACSVMVRVRDGRPERIIGNPYADVLNSTAICARGNAGVFRALSPDRPRRPLLRTGGARGTWSFREADYEEAVARAAEILGKLYREGRGDKLIVIIGQIGCATYHPHSASLAAVLGSPNIISMPLSTCIMPKGAAWGVTGLAGKHTEILPDYPRTRYFLSFGRNLGGAVAVSYQTRRAGENIRSFKLVVLDPRLSEWAAKADEWIQIRPGTDLAFLLAMINVIVSEGLYDREYLAKYTNAPMIIAGDGLAPVKTRSIKKNIAGKEVELVDFLVYDLASREFRWASEALMPALELPPGAREYEGKPVRTVFEALRDHVKQYTPEWASRITGVPAETIRRIAREFATTKPAAIETGWNSNKYWNGFQLYRAAAVLAALTGNLLRPGGVVLSAAGISSVLSRAGPPMLPPTSVVQKADLSTEITLSDGTKVKGPLLPLGFNYTEKLPELLSRDKGWVILVIGANPAKTMMGTAFKKIATLPTVDAVIDLGYNLDDTVLYSDVFIPECAYIERSYNIHGAWFTPAKAVRAAFKAADPPRGVQCKGLVEIIADILARIDEELVEKYAEHLASHLGMPSCAEGFIEAARRYLQTRRHDEFMSGIIEAQAKCMGLNLAKLRREGIVVIKPEEWGLEMNRKILENGWLNSPTGKVEILPLKILGLMKKRGFPLKPEWHPFPTWVPPRWMRGQLGGDEFVVITGKVPTMSHESTYDNPLLAAKLTPPEHESVWIHSSRAQALGVRTGDVVEVCGESGKCFKARVWVTDWIHPDAAYIPPHYGAEPELRKRLRFYSAEVPPLAELAPLITEPVAGSHLMSDFKVKIRKA</sequence>
<keyword evidence="2" id="KW-0004">4Fe-4S</keyword>
<keyword evidence="6" id="KW-0560">Oxidoreductase</keyword>
<dbReference type="GO" id="GO:0051539">
    <property type="term" value="F:4 iron, 4 sulfur cluster binding"/>
    <property type="evidence" value="ECO:0007669"/>
    <property type="project" value="UniProtKB-KW"/>
</dbReference>
<dbReference type="Pfam" id="PF04879">
    <property type="entry name" value="Molybdop_Fe4S4"/>
    <property type="match status" value="1"/>
</dbReference>
<dbReference type="EMBL" id="LNTB01000001">
    <property type="protein sequence ID" value="KSW12485.1"/>
    <property type="molecule type" value="Genomic_DNA"/>
</dbReference>
<gene>
    <name evidence="10" type="ORF">CF15_07120</name>
</gene>
<dbReference type="STRING" id="2309.CF15_07120"/>
<evidence type="ECO:0000256" key="2">
    <source>
        <dbReference type="ARBA" id="ARBA00022485"/>
    </source>
</evidence>
<keyword evidence="3" id="KW-0500">Molybdenum</keyword>
<dbReference type="InterPro" id="IPR006657">
    <property type="entry name" value="MoPterin_dinucl-bd_dom"/>
</dbReference>
<dbReference type="Gene3D" id="3.30.200.210">
    <property type="match status" value="1"/>
</dbReference>
<evidence type="ECO:0000256" key="5">
    <source>
        <dbReference type="ARBA" id="ARBA00022729"/>
    </source>
</evidence>
<evidence type="ECO:0000256" key="3">
    <source>
        <dbReference type="ARBA" id="ARBA00022505"/>
    </source>
</evidence>
<dbReference type="InterPro" id="IPR006963">
    <property type="entry name" value="Mopterin_OxRdtase_4Fe-4S_dom"/>
</dbReference>
<evidence type="ECO:0000256" key="1">
    <source>
        <dbReference type="ARBA" id="ARBA00010312"/>
    </source>
</evidence>
<reference evidence="10 11" key="1">
    <citation type="submission" date="2015-11" db="EMBL/GenBank/DDBJ databases">
        <title>Genome sequence of Pyrodictium occultum PL-19, a marine hyperthermophilic archaeon isolated from Volcano, Italy.</title>
        <authorList>
            <person name="Utturkar S."/>
            <person name="Huber H."/>
            <person name="Leptihn S."/>
            <person name="Brown S."/>
            <person name="Stetter K.O."/>
            <person name="Podar M."/>
        </authorList>
    </citation>
    <scope>NUCLEOTIDE SEQUENCE [LARGE SCALE GENOMIC DNA]</scope>
    <source>
        <strain evidence="10 11">PL-19</strain>
    </source>
</reference>
<evidence type="ECO:0000256" key="7">
    <source>
        <dbReference type="ARBA" id="ARBA00023004"/>
    </source>
</evidence>
<dbReference type="AlphaFoldDB" id="A0A0V8RWR3"/>
<dbReference type="GO" id="GO:0016491">
    <property type="term" value="F:oxidoreductase activity"/>
    <property type="evidence" value="ECO:0007669"/>
    <property type="project" value="UniProtKB-KW"/>
</dbReference>
<accession>A0A0V8RWR3</accession>
<dbReference type="InterPro" id="IPR019546">
    <property type="entry name" value="TAT_signal_bac_arc"/>
</dbReference>
<proteinExistence type="inferred from homology"/>
<dbReference type="Proteomes" id="UP000053352">
    <property type="component" value="Unassembled WGS sequence"/>
</dbReference>
<dbReference type="PANTHER" id="PTHR43742:SF9">
    <property type="entry name" value="TETRATHIONATE REDUCTASE SUBUNIT A"/>
    <property type="match status" value="1"/>
</dbReference>
<dbReference type="Gene3D" id="2.40.40.20">
    <property type="match status" value="1"/>
</dbReference>
<dbReference type="SMART" id="SM00926">
    <property type="entry name" value="Molybdop_Fe4S4"/>
    <property type="match status" value="1"/>
</dbReference>
<dbReference type="NCBIfam" id="TIGR01409">
    <property type="entry name" value="TAT_signal_seq"/>
    <property type="match status" value="1"/>
</dbReference>
<organism evidence="10 11">
    <name type="scientific">Pyrodictium occultum</name>
    <dbReference type="NCBI Taxonomy" id="2309"/>
    <lineage>
        <taxon>Archaea</taxon>
        <taxon>Thermoproteota</taxon>
        <taxon>Thermoprotei</taxon>
        <taxon>Desulfurococcales</taxon>
        <taxon>Pyrodictiaceae</taxon>
        <taxon>Pyrodictium</taxon>
    </lineage>
</organism>
<evidence type="ECO:0000313" key="11">
    <source>
        <dbReference type="Proteomes" id="UP000053352"/>
    </source>
</evidence>
<dbReference type="Gene3D" id="3.40.228.10">
    <property type="entry name" value="Dimethylsulfoxide Reductase, domain 2"/>
    <property type="match status" value="1"/>
</dbReference>
<dbReference type="Pfam" id="PF00384">
    <property type="entry name" value="Molybdopterin"/>
    <property type="match status" value="1"/>
</dbReference>
<evidence type="ECO:0000259" key="9">
    <source>
        <dbReference type="PROSITE" id="PS51669"/>
    </source>
</evidence>
<keyword evidence="5" id="KW-0732">Signal</keyword>
<dbReference type="PROSITE" id="PS51669">
    <property type="entry name" value="4FE4S_MOW_BIS_MGD"/>
    <property type="match status" value="1"/>
</dbReference>
<dbReference type="InterPro" id="IPR009010">
    <property type="entry name" value="Asp_de-COase-like_dom_sf"/>
</dbReference>
<evidence type="ECO:0000256" key="6">
    <source>
        <dbReference type="ARBA" id="ARBA00023002"/>
    </source>
</evidence>
<keyword evidence="4" id="KW-0479">Metal-binding</keyword>
<dbReference type="SUPFAM" id="SSF50692">
    <property type="entry name" value="ADC-like"/>
    <property type="match status" value="1"/>
</dbReference>
<feature type="domain" description="4Fe-4S Mo/W bis-MGD-type" evidence="9">
    <location>
        <begin position="51"/>
        <end position="108"/>
    </location>
</feature>
<dbReference type="GO" id="GO:0046872">
    <property type="term" value="F:metal ion binding"/>
    <property type="evidence" value="ECO:0007669"/>
    <property type="project" value="UniProtKB-KW"/>
</dbReference>
<comment type="similarity">
    <text evidence="1">Belongs to the prokaryotic molybdopterin-containing oxidoreductase family.</text>
</comment>